<dbReference type="GO" id="GO:0008410">
    <property type="term" value="F:CoA-transferase activity"/>
    <property type="evidence" value="ECO:0007669"/>
    <property type="project" value="InterPro"/>
</dbReference>
<dbReference type="PANTHER" id="PTHR43293">
    <property type="entry name" value="ACETATE COA-TRANSFERASE YDIF"/>
    <property type="match status" value="1"/>
</dbReference>
<dbReference type="SUPFAM" id="SSF100950">
    <property type="entry name" value="NagB/RpiA/CoA transferase-like"/>
    <property type="match status" value="1"/>
</dbReference>
<dbReference type="KEGG" id="bda:FSZ17_13185"/>
<dbReference type="OrthoDB" id="9777193at2"/>
<evidence type="ECO:0000256" key="1">
    <source>
        <dbReference type="ARBA" id="ARBA00007047"/>
    </source>
</evidence>
<proteinExistence type="inferred from homology"/>
<reference evidence="3" key="1">
    <citation type="submission" date="2019-08" db="EMBL/GenBank/DDBJ databases">
        <authorList>
            <person name="Zheng X."/>
        </authorList>
    </citation>
    <scope>NUCLEOTIDE SEQUENCE [LARGE SCALE GENOMIC DNA]</scope>
    <source>
        <strain evidence="3">FJAT-25496</strain>
    </source>
</reference>
<evidence type="ECO:0000313" key="2">
    <source>
        <dbReference type="EMBL" id="QED48108.1"/>
    </source>
</evidence>
<dbReference type="Proteomes" id="UP000321555">
    <property type="component" value="Chromosome"/>
</dbReference>
<protein>
    <submittedName>
        <fullName evidence="2">CoA transferase subunit A</fullName>
    </submittedName>
</protein>
<dbReference type="EMBL" id="CP042593">
    <property type="protein sequence ID" value="QED48108.1"/>
    <property type="molecule type" value="Genomic_DNA"/>
</dbReference>
<evidence type="ECO:0000313" key="3">
    <source>
        <dbReference type="Proteomes" id="UP000321555"/>
    </source>
</evidence>
<dbReference type="Gene3D" id="3.40.1080.10">
    <property type="entry name" value="Glutaconate Coenzyme A-transferase"/>
    <property type="match status" value="1"/>
</dbReference>
<dbReference type="Pfam" id="PF01144">
    <property type="entry name" value="CoA_trans"/>
    <property type="match status" value="1"/>
</dbReference>
<dbReference type="PANTHER" id="PTHR43293:SF3">
    <property type="entry name" value="CHOLESTEROL RING-CLEAVING HYDROLASE IPDB SUBUNIT"/>
    <property type="match status" value="1"/>
</dbReference>
<dbReference type="STRING" id="1742359.GCA_001439625_01702"/>
<gene>
    <name evidence="2" type="ORF">FSZ17_13185</name>
</gene>
<keyword evidence="3" id="KW-1185">Reference proteome</keyword>
<accession>A0A5B8Z5C1</accession>
<organism evidence="2 3">
    <name type="scientific">Cytobacillus dafuensis</name>
    <name type="common">Bacillus dafuensis</name>
    <dbReference type="NCBI Taxonomy" id="1742359"/>
    <lineage>
        <taxon>Bacteria</taxon>
        <taxon>Bacillati</taxon>
        <taxon>Bacillota</taxon>
        <taxon>Bacilli</taxon>
        <taxon>Bacillales</taxon>
        <taxon>Bacillaceae</taxon>
        <taxon>Cytobacillus</taxon>
    </lineage>
</organism>
<name>A0A5B8Z5C1_CYTDA</name>
<dbReference type="InterPro" id="IPR037171">
    <property type="entry name" value="NagB/RpiA_transferase-like"/>
</dbReference>
<keyword evidence="2" id="KW-0808">Transferase</keyword>
<dbReference type="AlphaFoldDB" id="A0A5B8Z5C1"/>
<sequence>MEVANIKKVKSLKEAIQIIKDGDTISFGGNVLHRAPMAAVREIARQNKKSLKVVKTAGAQDIDLLCSMDCIESVDAGFVSYETKYGLANHYRKGVQTGKIKGNEHACYTVICALRGAAMNVPFMPVKGLNAGDLLVKNDYFVVVEDPFSGEPITLVKSLVPDVAIIHVHECDEKGNAIIYGPKFEDVLISRAANKVIITTEQIVPESKTKLNADRIDIPGFLVHSVVHVPKGAAPASCYKKYEIDDKSITSFIKMESKDEIKMYLKDYESRDYIGERMGRAL</sequence>
<dbReference type="Gene3D" id="3.30.30.40">
    <property type="match status" value="1"/>
</dbReference>
<comment type="similarity">
    <text evidence="1">Belongs to the 3-oxoacid CoA-transferase subunit B family.</text>
</comment>
<dbReference type="SMART" id="SM00882">
    <property type="entry name" value="CoA_trans"/>
    <property type="match status" value="1"/>
</dbReference>
<dbReference type="InterPro" id="IPR004165">
    <property type="entry name" value="CoA_trans_fam_I"/>
</dbReference>